<comment type="similarity">
    <text evidence="1">Belongs to the TRAFAC class myosin-kinesin ATPase superfamily. Kinesin family.</text>
</comment>
<evidence type="ECO:0000256" key="1">
    <source>
        <dbReference type="PROSITE-ProRule" id="PRU00283"/>
    </source>
</evidence>
<organism evidence="3">
    <name type="scientific">Tetraodon nigroviridis</name>
    <name type="common">Spotted green pufferfish</name>
    <name type="synonym">Chelonodon nigroviridis</name>
    <dbReference type="NCBI Taxonomy" id="99883"/>
    <lineage>
        <taxon>Eukaryota</taxon>
        <taxon>Metazoa</taxon>
        <taxon>Chordata</taxon>
        <taxon>Craniata</taxon>
        <taxon>Vertebrata</taxon>
        <taxon>Euteleostomi</taxon>
        <taxon>Actinopterygii</taxon>
        <taxon>Neopterygii</taxon>
        <taxon>Teleostei</taxon>
        <taxon>Neoteleostei</taxon>
        <taxon>Acanthomorphata</taxon>
        <taxon>Eupercaria</taxon>
        <taxon>Tetraodontiformes</taxon>
        <taxon>Tetradontoidea</taxon>
        <taxon>Tetraodontidae</taxon>
        <taxon>Tetraodon</taxon>
    </lineage>
</organism>
<comment type="caution">
    <text evidence="1">Lacks conserved residue(s) required for the propagation of feature annotation.</text>
</comment>
<reference evidence="3" key="1">
    <citation type="journal article" date="2004" name="Nature">
        <title>Genome duplication in the teleost fish Tetraodon nigroviridis reveals the early vertebrate proto-karyotype.</title>
        <authorList>
            <person name="Jaillon O."/>
            <person name="Aury J.-M."/>
            <person name="Brunet F."/>
            <person name="Petit J.-L."/>
            <person name="Stange-Thomann N."/>
            <person name="Mauceli E."/>
            <person name="Bouneau L."/>
            <person name="Fischer C."/>
            <person name="Ozouf-Costaz C."/>
            <person name="Bernot A."/>
            <person name="Nicaud S."/>
            <person name="Jaffe D."/>
            <person name="Fisher S."/>
            <person name="Lutfalla G."/>
            <person name="Dossat C."/>
            <person name="Segurens B."/>
            <person name="Dasilva C."/>
            <person name="Salanoubat M."/>
            <person name="Levy M."/>
            <person name="Boudet N."/>
            <person name="Castellano S."/>
            <person name="Anthouard V."/>
            <person name="Jubin C."/>
            <person name="Castelli V."/>
            <person name="Katinka M."/>
            <person name="Vacherie B."/>
            <person name="Biemont C."/>
            <person name="Skalli Z."/>
            <person name="Cattolico L."/>
            <person name="Poulain J."/>
            <person name="De Berardinis V."/>
            <person name="Cruaud C."/>
            <person name="Duprat S."/>
            <person name="Brottier P."/>
            <person name="Coutanceau J.-P."/>
            <person name="Gouzy J."/>
            <person name="Parra G."/>
            <person name="Lardier G."/>
            <person name="Chapple C."/>
            <person name="McKernan K.J."/>
            <person name="McEwan P."/>
            <person name="Bosak S."/>
            <person name="Kellis M."/>
            <person name="Volff J.-N."/>
            <person name="Guigo R."/>
            <person name="Zody M.C."/>
            <person name="Mesirov J."/>
            <person name="Lindblad-Toh K."/>
            <person name="Birren B."/>
            <person name="Nusbaum C."/>
            <person name="Kahn D."/>
            <person name="Robinson-Rechavi M."/>
            <person name="Laudet V."/>
            <person name="Schachter V."/>
            <person name="Quetier F."/>
            <person name="Saurin W."/>
            <person name="Scarpelli C."/>
            <person name="Wincker P."/>
            <person name="Lander E.S."/>
            <person name="Weissenbach J."/>
            <person name="Roest Crollius H."/>
        </authorList>
    </citation>
    <scope>NUCLEOTIDE SEQUENCE [LARGE SCALE GENOMIC DNA]</scope>
</reference>
<proteinExistence type="inferred from homology"/>
<feature type="domain" description="Kinesin motor" evidence="2">
    <location>
        <begin position="10"/>
        <end position="69"/>
    </location>
</feature>
<comment type="caution">
    <text evidence="3">The sequence shown here is derived from an EMBL/GenBank/DDBJ whole genome shotgun (WGS) entry which is preliminary data.</text>
</comment>
<protein>
    <submittedName>
        <fullName evidence="3">(spotted green pufferfish) hypothetical protein</fullName>
    </submittedName>
</protein>
<gene>
    <name evidence="3" type="ORF">GSTENG00035488001</name>
</gene>
<reference evidence="3" key="2">
    <citation type="submission" date="2004-02" db="EMBL/GenBank/DDBJ databases">
        <authorList>
            <consortium name="Genoscope"/>
            <consortium name="Whitehead Institute Centre for Genome Research"/>
        </authorList>
    </citation>
    <scope>NUCLEOTIDE SEQUENCE</scope>
</reference>
<dbReference type="PROSITE" id="PS50067">
    <property type="entry name" value="KINESIN_MOTOR_2"/>
    <property type="match status" value="1"/>
</dbReference>
<dbReference type="GO" id="GO:0007018">
    <property type="term" value="P:microtubule-based movement"/>
    <property type="evidence" value="ECO:0007669"/>
    <property type="project" value="InterPro"/>
</dbReference>
<dbReference type="GO" id="GO:0005524">
    <property type="term" value="F:ATP binding"/>
    <property type="evidence" value="ECO:0007669"/>
    <property type="project" value="InterPro"/>
</dbReference>
<dbReference type="InterPro" id="IPR001752">
    <property type="entry name" value="Kinesin_motor_dom"/>
</dbReference>
<accession>Q4RF45</accession>
<dbReference type="AlphaFoldDB" id="Q4RF45"/>
<dbReference type="GO" id="GO:0003777">
    <property type="term" value="F:microtubule motor activity"/>
    <property type="evidence" value="ECO:0007669"/>
    <property type="project" value="InterPro"/>
</dbReference>
<name>Q4RF45_TETNG</name>
<dbReference type="EMBL" id="CAAE01015120">
    <property type="protein sequence ID" value="CAG12987.1"/>
    <property type="molecule type" value="Genomic_DNA"/>
</dbReference>
<dbReference type="KEGG" id="tng:GSTEN00035488G001"/>
<evidence type="ECO:0000259" key="2">
    <source>
        <dbReference type="PROSITE" id="PS50067"/>
    </source>
</evidence>
<dbReference type="GO" id="GO:0008017">
    <property type="term" value="F:microtubule binding"/>
    <property type="evidence" value="ECO:0007669"/>
    <property type="project" value="InterPro"/>
</dbReference>
<evidence type="ECO:0000313" key="3">
    <source>
        <dbReference type="EMBL" id="CAG12987.1"/>
    </source>
</evidence>
<sequence>MDDNNLNVSNVKVAVRVRPMNRRGESHLHRWKGGKIVTGTPPPPSAWENTTLCVCVCVCVKIYKVTDMF</sequence>
<dbReference type="OrthoDB" id="8963183at2759"/>